<dbReference type="RefSeq" id="WP_284203458.1">
    <property type="nucleotide sequence ID" value="NZ_BSPQ01000002.1"/>
</dbReference>
<sequence>MKTIFISGANRGLGLQFAKQYVQQGDHVIACARDLSQAIALTQLAKRHKNIQLHQLDVTNEAQIINLTAHFKNEPIDILIHNAGVGGEQCETLTRMNQKSWLDVLAVNTVAPMLITQALLKNIMASKEKKVIGLTSILASISDNRSGGRYSYRASKAALNQSFRSLACELVDDGVTATVIHPGWVKTDMGGKEGKITAEQSVTGMIKVISDLKRINSGCFFTYDGTELPW</sequence>
<dbReference type="SUPFAM" id="SSF51735">
    <property type="entry name" value="NAD(P)-binding Rossmann-fold domains"/>
    <property type="match status" value="1"/>
</dbReference>
<evidence type="ECO:0000313" key="2">
    <source>
        <dbReference type="EMBL" id="GLS90342.1"/>
    </source>
</evidence>
<dbReference type="InterPro" id="IPR002347">
    <property type="entry name" value="SDR_fam"/>
</dbReference>
<dbReference type="Pfam" id="PF00106">
    <property type="entry name" value="adh_short"/>
    <property type="match status" value="1"/>
</dbReference>
<dbReference type="Proteomes" id="UP001157353">
    <property type="component" value="Unassembled WGS sequence"/>
</dbReference>
<reference evidence="3" key="1">
    <citation type="journal article" date="2019" name="Int. J. Syst. Evol. Microbiol.">
        <title>The Global Catalogue of Microorganisms (GCM) 10K type strain sequencing project: providing services to taxonomists for standard genome sequencing and annotation.</title>
        <authorList>
            <consortium name="The Broad Institute Genomics Platform"/>
            <consortium name="The Broad Institute Genome Sequencing Center for Infectious Disease"/>
            <person name="Wu L."/>
            <person name="Ma J."/>
        </authorList>
    </citation>
    <scope>NUCLEOTIDE SEQUENCE [LARGE SCALE GENOMIC DNA]</scope>
    <source>
        <strain evidence="3">NBRC 103166</strain>
    </source>
</reference>
<dbReference type="PANTHER" id="PTHR45458:SF1">
    <property type="entry name" value="SHORT CHAIN DEHYDROGENASE"/>
    <property type="match status" value="1"/>
</dbReference>
<dbReference type="Gene3D" id="3.40.50.720">
    <property type="entry name" value="NAD(P)-binding Rossmann-like Domain"/>
    <property type="match status" value="1"/>
</dbReference>
<comment type="caution">
    <text evidence="2">The sequence shown here is derived from an EMBL/GenBank/DDBJ whole genome shotgun (WGS) entry which is preliminary data.</text>
</comment>
<accession>A0ABQ6DZ25</accession>
<dbReference type="InterPro" id="IPR036291">
    <property type="entry name" value="NAD(P)-bd_dom_sf"/>
</dbReference>
<dbReference type="InterPro" id="IPR052184">
    <property type="entry name" value="SDR_enzymes"/>
</dbReference>
<gene>
    <name evidence="2" type="ORF">GCM10007916_14090</name>
</gene>
<keyword evidence="3" id="KW-1185">Reference proteome</keyword>
<dbReference type="PRINTS" id="PR00080">
    <property type="entry name" value="SDRFAMILY"/>
</dbReference>
<protein>
    <submittedName>
        <fullName evidence="2">Short-chain dehydrogenase</fullName>
    </submittedName>
</protein>
<proteinExistence type="inferred from homology"/>
<dbReference type="CDD" id="cd05325">
    <property type="entry name" value="carb_red_sniffer_like_SDR_c"/>
    <property type="match status" value="1"/>
</dbReference>
<organism evidence="2 3">
    <name type="scientific">Psychromonas marina</name>
    <dbReference type="NCBI Taxonomy" id="88364"/>
    <lineage>
        <taxon>Bacteria</taxon>
        <taxon>Pseudomonadati</taxon>
        <taxon>Pseudomonadota</taxon>
        <taxon>Gammaproteobacteria</taxon>
        <taxon>Alteromonadales</taxon>
        <taxon>Psychromonadaceae</taxon>
        <taxon>Psychromonas</taxon>
    </lineage>
</organism>
<evidence type="ECO:0000256" key="1">
    <source>
        <dbReference type="RuleBase" id="RU000363"/>
    </source>
</evidence>
<evidence type="ECO:0000313" key="3">
    <source>
        <dbReference type="Proteomes" id="UP001157353"/>
    </source>
</evidence>
<dbReference type="PRINTS" id="PR00081">
    <property type="entry name" value="GDHRDH"/>
</dbReference>
<name>A0ABQ6DZ25_9GAMM</name>
<dbReference type="EMBL" id="BSPQ01000002">
    <property type="protein sequence ID" value="GLS90342.1"/>
    <property type="molecule type" value="Genomic_DNA"/>
</dbReference>
<comment type="similarity">
    <text evidence="1">Belongs to the short-chain dehydrogenases/reductases (SDR) family.</text>
</comment>
<dbReference type="PANTHER" id="PTHR45458">
    <property type="entry name" value="SHORT-CHAIN DEHYDROGENASE/REDUCTASE SDR"/>
    <property type="match status" value="1"/>
</dbReference>